<dbReference type="SMART" id="SM00256">
    <property type="entry name" value="FBOX"/>
    <property type="match status" value="1"/>
</dbReference>
<dbReference type="Pfam" id="PF08268">
    <property type="entry name" value="FBA_3"/>
    <property type="match status" value="1"/>
</dbReference>
<comment type="caution">
    <text evidence="2">The sequence shown here is derived from an EMBL/GenBank/DDBJ whole genome shotgun (WGS) entry which is preliminary data.</text>
</comment>
<dbReference type="NCBIfam" id="TIGR01640">
    <property type="entry name" value="F_box_assoc_1"/>
    <property type="match status" value="1"/>
</dbReference>
<dbReference type="Gene3D" id="1.20.1280.50">
    <property type="match status" value="1"/>
</dbReference>
<name>A0A9Q0KLK4_9MAGN</name>
<dbReference type="PANTHER" id="PTHR31111:SF136">
    <property type="entry name" value="F-BOX ASSOCIATED DOMAIN-CONTAINING PROTEIN"/>
    <property type="match status" value="1"/>
</dbReference>
<sequence>MGEPEGGSTSRTSSSRSIVSNNDDLMVNILSRLPVKALLRFKCVSSQWNILISDPYFVWAHLRQAPQDPNIMKLLWVTSDGLIRGFSVEDKEERKVTLDLIRPKYPDGFLQNCNRVIMAGRPCNGMICLTNGRIILVCNPATRDTLVIPRSNEREYNYLEGLGFCSSRNEFKVVSLYERSEGFGCELFTIGQRAIVGTHPLQPSRSWKHIGDFPYHISYPSDRNMCHVNSRVHWIIEPLTDSFYEYILCLDLELEEFKVVSCPSHWSLEVRYAKGVNLIDLGGELCVVFHNRDAWDIWTLKDYTNSIWSKEYQIDGNIKQYSSFDDFKVVGIWRRRLLLIVNNLTFCYYDPRNNTFEVILEKHFGHLSWRVATYVENLVIPF</sequence>
<dbReference type="PANTHER" id="PTHR31111">
    <property type="entry name" value="BNAA05G37150D PROTEIN-RELATED"/>
    <property type="match status" value="1"/>
</dbReference>
<accession>A0A9Q0KLK4</accession>
<evidence type="ECO:0000259" key="1">
    <source>
        <dbReference type="SMART" id="SM00256"/>
    </source>
</evidence>
<dbReference type="InterPro" id="IPR001810">
    <property type="entry name" value="F-box_dom"/>
</dbReference>
<dbReference type="OrthoDB" id="1177626at2759"/>
<feature type="domain" description="F-box" evidence="1">
    <location>
        <begin position="21"/>
        <end position="61"/>
    </location>
</feature>
<evidence type="ECO:0000313" key="2">
    <source>
        <dbReference type="EMBL" id="KAJ4972767.1"/>
    </source>
</evidence>
<gene>
    <name evidence="2" type="ORF">NE237_005941</name>
</gene>
<dbReference type="AlphaFoldDB" id="A0A9Q0KLK4"/>
<dbReference type="InterPro" id="IPR036047">
    <property type="entry name" value="F-box-like_dom_sf"/>
</dbReference>
<evidence type="ECO:0000313" key="3">
    <source>
        <dbReference type="Proteomes" id="UP001141806"/>
    </source>
</evidence>
<dbReference type="InterPro" id="IPR017451">
    <property type="entry name" value="F-box-assoc_interact_dom"/>
</dbReference>
<keyword evidence="3" id="KW-1185">Reference proteome</keyword>
<dbReference type="EMBL" id="JAMYWD010000004">
    <property type="protein sequence ID" value="KAJ4972767.1"/>
    <property type="molecule type" value="Genomic_DNA"/>
</dbReference>
<dbReference type="Proteomes" id="UP001141806">
    <property type="component" value="Unassembled WGS sequence"/>
</dbReference>
<protein>
    <recommendedName>
        <fullName evidence="1">F-box domain-containing protein</fullName>
    </recommendedName>
</protein>
<proteinExistence type="predicted"/>
<reference evidence="2" key="1">
    <citation type="journal article" date="2023" name="Plant J.">
        <title>The genome of the king protea, Protea cynaroides.</title>
        <authorList>
            <person name="Chang J."/>
            <person name="Duong T.A."/>
            <person name="Schoeman C."/>
            <person name="Ma X."/>
            <person name="Roodt D."/>
            <person name="Barker N."/>
            <person name="Li Z."/>
            <person name="Van de Peer Y."/>
            <person name="Mizrachi E."/>
        </authorList>
    </citation>
    <scope>NUCLEOTIDE SEQUENCE</scope>
    <source>
        <tissue evidence="2">Young leaves</tissue>
    </source>
</reference>
<dbReference type="InterPro" id="IPR013187">
    <property type="entry name" value="F-box-assoc_dom_typ3"/>
</dbReference>
<dbReference type="SUPFAM" id="SSF81383">
    <property type="entry name" value="F-box domain"/>
    <property type="match status" value="1"/>
</dbReference>
<dbReference type="CDD" id="cd22157">
    <property type="entry name" value="F-box_AtFBW1-like"/>
    <property type="match status" value="1"/>
</dbReference>
<organism evidence="2 3">
    <name type="scientific">Protea cynaroides</name>
    <dbReference type="NCBI Taxonomy" id="273540"/>
    <lineage>
        <taxon>Eukaryota</taxon>
        <taxon>Viridiplantae</taxon>
        <taxon>Streptophyta</taxon>
        <taxon>Embryophyta</taxon>
        <taxon>Tracheophyta</taxon>
        <taxon>Spermatophyta</taxon>
        <taxon>Magnoliopsida</taxon>
        <taxon>Proteales</taxon>
        <taxon>Proteaceae</taxon>
        <taxon>Protea</taxon>
    </lineage>
</organism>
<dbReference type="Pfam" id="PF12937">
    <property type="entry name" value="F-box-like"/>
    <property type="match status" value="1"/>
</dbReference>